<comment type="similarity">
    <text evidence="1 4">Belongs to the frataxin family.</text>
</comment>
<dbReference type="InterPro" id="IPR020895">
    <property type="entry name" value="Frataxin_CS"/>
</dbReference>
<name>A0A3G2I600_BUCRM</name>
<evidence type="ECO:0000256" key="4">
    <source>
        <dbReference type="HAMAP-Rule" id="MF_00142"/>
    </source>
</evidence>
<evidence type="ECO:0000256" key="1">
    <source>
        <dbReference type="ARBA" id="ARBA00008183"/>
    </source>
</evidence>
<protein>
    <recommendedName>
        <fullName evidence="4">Iron-sulfur cluster assembly protein CyaY</fullName>
    </recommendedName>
</protein>
<organism evidence="5 6">
    <name type="scientific">Buchnera aphidicola subsp. Rhopalosiphum maidis</name>
    <dbReference type="NCBI Taxonomy" id="118109"/>
    <lineage>
        <taxon>Bacteria</taxon>
        <taxon>Pseudomonadati</taxon>
        <taxon>Pseudomonadota</taxon>
        <taxon>Gammaproteobacteria</taxon>
        <taxon>Enterobacterales</taxon>
        <taxon>Erwiniaceae</taxon>
        <taxon>Buchnera</taxon>
    </lineage>
</organism>
<sequence>MKKNTIFTEINNNFYKLVDDLFSKIEDNLNFYDNKIDIDYEVQDYVMTITFSNKSIIVINKQESLQQVWLATKLNAYHFNYETDKWICNRSNKNFWEIFEKSCSMQSNKNLIFTTIKRTAK</sequence>
<dbReference type="InterPro" id="IPR036524">
    <property type="entry name" value="Frataxin/CyaY_sf"/>
</dbReference>
<dbReference type="Pfam" id="PF01491">
    <property type="entry name" value="Frataxin_Cyay"/>
    <property type="match status" value="1"/>
</dbReference>
<dbReference type="AlphaFoldDB" id="A0A3G2I600"/>
<dbReference type="PROSITE" id="PS01344">
    <property type="entry name" value="FRATAXIN_1"/>
    <property type="match status" value="1"/>
</dbReference>
<dbReference type="InterPro" id="IPR002908">
    <property type="entry name" value="Frataxin/CyaY"/>
</dbReference>
<dbReference type="GO" id="GO:0016226">
    <property type="term" value="P:iron-sulfur cluster assembly"/>
    <property type="evidence" value="ECO:0007669"/>
    <property type="project" value="UniProtKB-UniRule"/>
</dbReference>
<dbReference type="RefSeq" id="WP_158361015.1">
    <property type="nucleotide sequence ID" value="NZ_CP032759.1"/>
</dbReference>
<dbReference type="NCBIfam" id="TIGR03421">
    <property type="entry name" value="FeS_CyaY"/>
    <property type="match status" value="1"/>
</dbReference>
<accession>A0A3G2I600</accession>
<evidence type="ECO:0000313" key="6">
    <source>
        <dbReference type="Proteomes" id="UP000271533"/>
    </source>
</evidence>
<dbReference type="InterPro" id="IPR047584">
    <property type="entry name" value="CyaY"/>
</dbReference>
<evidence type="ECO:0000313" key="5">
    <source>
        <dbReference type="EMBL" id="AYN24513.1"/>
    </source>
</evidence>
<dbReference type="CDD" id="cd00503">
    <property type="entry name" value="Frataxin"/>
    <property type="match status" value="1"/>
</dbReference>
<dbReference type="GO" id="GO:0005829">
    <property type="term" value="C:cytosol"/>
    <property type="evidence" value="ECO:0007669"/>
    <property type="project" value="TreeGrafter"/>
</dbReference>
<dbReference type="SUPFAM" id="SSF55387">
    <property type="entry name" value="Frataxin/Nqo15-like"/>
    <property type="match status" value="1"/>
</dbReference>
<dbReference type="SMART" id="SM01219">
    <property type="entry name" value="Frataxin_Cyay"/>
    <property type="match status" value="1"/>
</dbReference>
<dbReference type="PROSITE" id="PS50810">
    <property type="entry name" value="FRATAXIN_2"/>
    <property type="match status" value="1"/>
</dbReference>
<dbReference type="GO" id="GO:0008199">
    <property type="term" value="F:ferric iron binding"/>
    <property type="evidence" value="ECO:0007669"/>
    <property type="project" value="InterPro"/>
</dbReference>
<gene>
    <name evidence="4 5" type="primary">cyaY</name>
    <name evidence="5" type="ORF">D8S97_00765</name>
</gene>
<dbReference type="Proteomes" id="UP000271533">
    <property type="component" value="Chromosome"/>
</dbReference>
<evidence type="ECO:0000256" key="3">
    <source>
        <dbReference type="ARBA" id="ARBA00023004"/>
    </source>
</evidence>
<dbReference type="HAMAP" id="MF_00142">
    <property type="entry name" value="CyaY"/>
    <property type="match status" value="1"/>
</dbReference>
<dbReference type="Gene3D" id="3.30.920.10">
    <property type="entry name" value="Frataxin/CyaY"/>
    <property type="match status" value="1"/>
</dbReference>
<dbReference type="PANTHER" id="PTHR16821">
    <property type="entry name" value="FRATAXIN"/>
    <property type="match status" value="1"/>
</dbReference>
<keyword evidence="3 4" id="KW-0408">Iron</keyword>
<dbReference type="EMBL" id="CP032759">
    <property type="protein sequence ID" value="AYN24513.1"/>
    <property type="molecule type" value="Genomic_DNA"/>
</dbReference>
<comment type="function">
    <text evidence="4">Involved in iron-sulfur (Fe-S) cluster assembly. May act as a regulator of Fe-S biogenesis.</text>
</comment>
<keyword evidence="2 4" id="KW-0479">Metal-binding</keyword>
<dbReference type="OrthoDB" id="285675at2"/>
<proteinExistence type="inferred from homology"/>
<dbReference type="GO" id="GO:0008198">
    <property type="term" value="F:ferrous iron binding"/>
    <property type="evidence" value="ECO:0007669"/>
    <property type="project" value="TreeGrafter"/>
</dbReference>
<reference evidence="5 6" key="1">
    <citation type="submission" date="2018-10" db="EMBL/GenBank/DDBJ databases">
        <title>Genome sequence of the corn leaf aphid (Rhopalosiphum maidis Fitch).</title>
        <authorList>
            <person name="Chen W."/>
            <person name="Shakir S."/>
            <person name="Bigham M."/>
            <person name="Fei Z."/>
            <person name="Jander G."/>
        </authorList>
    </citation>
    <scope>NUCLEOTIDE SEQUENCE [LARGE SCALE GENOMIC DNA]</scope>
    <source>
        <strain evidence="5 6">BTI</strain>
    </source>
</reference>
<dbReference type="PANTHER" id="PTHR16821:SF2">
    <property type="entry name" value="FRATAXIN, MITOCHONDRIAL"/>
    <property type="match status" value="1"/>
</dbReference>
<evidence type="ECO:0000256" key="2">
    <source>
        <dbReference type="ARBA" id="ARBA00022723"/>
    </source>
</evidence>